<evidence type="ECO:0000256" key="3">
    <source>
        <dbReference type="ARBA" id="ARBA00023125"/>
    </source>
</evidence>
<gene>
    <name evidence="6" type="ORF">DWY25_15410</name>
</gene>
<dbReference type="InterPro" id="IPR005119">
    <property type="entry name" value="LysR_subst-bd"/>
</dbReference>
<dbReference type="InterPro" id="IPR000847">
    <property type="entry name" value="LysR_HTH_N"/>
</dbReference>
<dbReference type="RefSeq" id="WP_117895971.1">
    <property type="nucleotide sequence ID" value="NZ_CABJCV010000025.1"/>
</dbReference>
<evidence type="ECO:0000313" key="7">
    <source>
        <dbReference type="Proteomes" id="UP000284178"/>
    </source>
</evidence>
<evidence type="ECO:0000259" key="5">
    <source>
        <dbReference type="PROSITE" id="PS50931"/>
    </source>
</evidence>
<keyword evidence="7" id="KW-1185">Reference proteome</keyword>
<reference evidence="6 7" key="1">
    <citation type="submission" date="2018-08" db="EMBL/GenBank/DDBJ databases">
        <title>A genome reference for cultivated species of the human gut microbiota.</title>
        <authorList>
            <person name="Zou Y."/>
            <person name="Xue W."/>
            <person name="Luo G."/>
        </authorList>
    </citation>
    <scope>NUCLEOTIDE SEQUENCE [LARGE SCALE GENOMIC DNA]</scope>
    <source>
        <strain evidence="6 7">AF24-29</strain>
    </source>
</reference>
<dbReference type="PRINTS" id="PR00039">
    <property type="entry name" value="HTHLYSR"/>
</dbReference>
<comment type="caution">
    <text evidence="6">The sequence shown here is derived from an EMBL/GenBank/DDBJ whole genome shotgun (WGS) entry which is preliminary data.</text>
</comment>
<organism evidence="6 7">
    <name type="scientific">Holdemania filiformis</name>
    <dbReference type="NCBI Taxonomy" id="61171"/>
    <lineage>
        <taxon>Bacteria</taxon>
        <taxon>Bacillati</taxon>
        <taxon>Bacillota</taxon>
        <taxon>Erysipelotrichia</taxon>
        <taxon>Erysipelotrichales</taxon>
        <taxon>Erysipelotrichaceae</taxon>
        <taxon>Holdemania</taxon>
    </lineage>
</organism>
<sequence>MNIKSLESFITIVQEGSFSKAAKVLYVSQSALSQQIQSLEKEIGFSLFIRNKSKANILSKSGEEFFNYVQNALSILDSGIKKCKTLDLSTYSQLSICCDIYDVDLLPQEFYAELSKKLSNIQISLLLDPTGDIAHLLNNKEADMYFVGDCFSMISKSMYFQPVITTNYMFAMSKNHPLANKDKIKLDDLKGQHVSFARKHLSDSYDHLVSNIIKTVPTLVVEKNYSHITKVSAISSQIMFLTVDSAKSHLDELACVPLDTKNNIQLGFVYNDESSPLIPIVEELIEKIFRNYNK</sequence>
<dbReference type="GeneID" id="83016785"/>
<dbReference type="SUPFAM" id="SSF53850">
    <property type="entry name" value="Periplasmic binding protein-like II"/>
    <property type="match status" value="1"/>
</dbReference>
<dbReference type="Gene3D" id="1.10.10.10">
    <property type="entry name" value="Winged helix-like DNA-binding domain superfamily/Winged helix DNA-binding domain"/>
    <property type="match status" value="1"/>
</dbReference>
<proteinExistence type="inferred from homology"/>
<dbReference type="InterPro" id="IPR036390">
    <property type="entry name" value="WH_DNA-bd_sf"/>
</dbReference>
<evidence type="ECO:0000256" key="4">
    <source>
        <dbReference type="ARBA" id="ARBA00023163"/>
    </source>
</evidence>
<keyword evidence="3" id="KW-0238">DNA-binding</keyword>
<dbReference type="Pfam" id="PF03466">
    <property type="entry name" value="LysR_substrate"/>
    <property type="match status" value="1"/>
</dbReference>
<dbReference type="GO" id="GO:0032993">
    <property type="term" value="C:protein-DNA complex"/>
    <property type="evidence" value="ECO:0007669"/>
    <property type="project" value="TreeGrafter"/>
</dbReference>
<dbReference type="CDD" id="cd05466">
    <property type="entry name" value="PBP2_LTTR_substrate"/>
    <property type="match status" value="1"/>
</dbReference>
<accession>A0A412FLC7</accession>
<dbReference type="GO" id="GO:0003677">
    <property type="term" value="F:DNA binding"/>
    <property type="evidence" value="ECO:0007669"/>
    <property type="project" value="UniProtKB-KW"/>
</dbReference>
<dbReference type="PANTHER" id="PTHR30346:SF0">
    <property type="entry name" value="HCA OPERON TRANSCRIPTIONAL ACTIVATOR HCAR"/>
    <property type="match status" value="1"/>
</dbReference>
<evidence type="ECO:0000313" key="6">
    <source>
        <dbReference type="EMBL" id="RGR68957.1"/>
    </source>
</evidence>
<name>A0A412FLC7_9FIRM</name>
<dbReference type="PROSITE" id="PS50931">
    <property type="entry name" value="HTH_LYSR"/>
    <property type="match status" value="1"/>
</dbReference>
<evidence type="ECO:0000256" key="2">
    <source>
        <dbReference type="ARBA" id="ARBA00023015"/>
    </source>
</evidence>
<dbReference type="AlphaFoldDB" id="A0A412FLC7"/>
<dbReference type="Pfam" id="PF00126">
    <property type="entry name" value="HTH_1"/>
    <property type="match status" value="1"/>
</dbReference>
<dbReference type="InterPro" id="IPR036388">
    <property type="entry name" value="WH-like_DNA-bd_sf"/>
</dbReference>
<dbReference type="PANTHER" id="PTHR30346">
    <property type="entry name" value="TRANSCRIPTIONAL DUAL REGULATOR HCAR-RELATED"/>
    <property type="match status" value="1"/>
</dbReference>
<dbReference type="Gene3D" id="3.40.190.290">
    <property type="match status" value="1"/>
</dbReference>
<dbReference type="GO" id="GO:0003700">
    <property type="term" value="F:DNA-binding transcription factor activity"/>
    <property type="evidence" value="ECO:0007669"/>
    <property type="project" value="InterPro"/>
</dbReference>
<dbReference type="FunFam" id="1.10.10.10:FF:000001">
    <property type="entry name" value="LysR family transcriptional regulator"/>
    <property type="match status" value="1"/>
</dbReference>
<protein>
    <submittedName>
        <fullName evidence="6">LysR family transcriptional regulator</fullName>
    </submittedName>
</protein>
<dbReference type="SUPFAM" id="SSF46785">
    <property type="entry name" value="Winged helix' DNA-binding domain"/>
    <property type="match status" value="1"/>
</dbReference>
<dbReference type="EMBL" id="QRUP01000025">
    <property type="protein sequence ID" value="RGR68957.1"/>
    <property type="molecule type" value="Genomic_DNA"/>
</dbReference>
<keyword evidence="2" id="KW-0805">Transcription regulation</keyword>
<feature type="domain" description="HTH lysR-type" evidence="5">
    <location>
        <begin position="1"/>
        <end position="58"/>
    </location>
</feature>
<evidence type="ECO:0000256" key="1">
    <source>
        <dbReference type="ARBA" id="ARBA00009437"/>
    </source>
</evidence>
<keyword evidence="4" id="KW-0804">Transcription</keyword>
<dbReference type="Proteomes" id="UP000284178">
    <property type="component" value="Unassembled WGS sequence"/>
</dbReference>
<comment type="similarity">
    <text evidence="1">Belongs to the LysR transcriptional regulatory family.</text>
</comment>